<reference evidence="2" key="1">
    <citation type="journal article" date="2022" name="Mol. Ecol. Resour.">
        <title>The genomes of chicory, endive, great burdock and yacon provide insights into Asteraceae palaeo-polyploidization history and plant inulin production.</title>
        <authorList>
            <person name="Fan W."/>
            <person name="Wang S."/>
            <person name="Wang H."/>
            <person name="Wang A."/>
            <person name="Jiang F."/>
            <person name="Liu H."/>
            <person name="Zhao H."/>
            <person name="Xu D."/>
            <person name="Zhang Y."/>
        </authorList>
    </citation>
    <scope>NUCLEOTIDE SEQUENCE [LARGE SCALE GENOMIC DNA]</scope>
    <source>
        <strain evidence="2">cv. Niubang</strain>
    </source>
</reference>
<sequence length="106" mass="11606">MVERRGDSATTSTQKTRQKAIRSPIGLYIWMKISHTGGEGEVVTCDGEVGLWRRSSSHKLLTLYLPTRTCKGTHLVEIMVYVVLGLGGQSEAADWGWGDCVPPSSL</sequence>
<dbReference type="EMBL" id="CM042051">
    <property type="protein sequence ID" value="KAI3727979.1"/>
    <property type="molecule type" value="Genomic_DNA"/>
</dbReference>
<dbReference type="Proteomes" id="UP001055879">
    <property type="component" value="Linkage Group LG05"/>
</dbReference>
<evidence type="ECO:0000313" key="2">
    <source>
        <dbReference type="Proteomes" id="UP001055879"/>
    </source>
</evidence>
<organism evidence="1 2">
    <name type="scientific">Arctium lappa</name>
    <name type="common">Greater burdock</name>
    <name type="synonym">Lappa major</name>
    <dbReference type="NCBI Taxonomy" id="4217"/>
    <lineage>
        <taxon>Eukaryota</taxon>
        <taxon>Viridiplantae</taxon>
        <taxon>Streptophyta</taxon>
        <taxon>Embryophyta</taxon>
        <taxon>Tracheophyta</taxon>
        <taxon>Spermatophyta</taxon>
        <taxon>Magnoliopsida</taxon>
        <taxon>eudicotyledons</taxon>
        <taxon>Gunneridae</taxon>
        <taxon>Pentapetalae</taxon>
        <taxon>asterids</taxon>
        <taxon>campanulids</taxon>
        <taxon>Asterales</taxon>
        <taxon>Asteraceae</taxon>
        <taxon>Carduoideae</taxon>
        <taxon>Cardueae</taxon>
        <taxon>Arctiinae</taxon>
        <taxon>Arctium</taxon>
    </lineage>
</organism>
<gene>
    <name evidence="1" type="ORF">L6452_16603</name>
</gene>
<protein>
    <submittedName>
        <fullName evidence="1">Uncharacterized protein</fullName>
    </submittedName>
</protein>
<accession>A0ACB9C123</accession>
<name>A0ACB9C123_ARCLA</name>
<evidence type="ECO:0000313" key="1">
    <source>
        <dbReference type="EMBL" id="KAI3727979.1"/>
    </source>
</evidence>
<comment type="caution">
    <text evidence="1">The sequence shown here is derived from an EMBL/GenBank/DDBJ whole genome shotgun (WGS) entry which is preliminary data.</text>
</comment>
<reference evidence="1 2" key="2">
    <citation type="journal article" date="2022" name="Mol. Ecol. Resour.">
        <title>The genomes of chicory, endive, great burdock and yacon provide insights into Asteraceae paleo-polyploidization history and plant inulin production.</title>
        <authorList>
            <person name="Fan W."/>
            <person name="Wang S."/>
            <person name="Wang H."/>
            <person name="Wang A."/>
            <person name="Jiang F."/>
            <person name="Liu H."/>
            <person name="Zhao H."/>
            <person name="Xu D."/>
            <person name="Zhang Y."/>
        </authorList>
    </citation>
    <scope>NUCLEOTIDE SEQUENCE [LARGE SCALE GENOMIC DNA]</scope>
    <source>
        <strain evidence="2">cv. Niubang</strain>
    </source>
</reference>
<proteinExistence type="predicted"/>
<keyword evidence="2" id="KW-1185">Reference proteome</keyword>